<dbReference type="InterPro" id="IPR003593">
    <property type="entry name" value="AAA+_ATPase"/>
</dbReference>
<dbReference type="GO" id="GO:0005524">
    <property type="term" value="F:ATP binding"/>
    <property type="evidence" value="ECO:0007669"/>
    <property type="project" value="UniProtKB-KW"/>
</dbReference>
<evidence type="ECO:0000256" key="2">
    <source>
        <dbReference type="ARBA" id="ARBA00022741"/>
    </source>
</evidence>
<dbReference type="PIRSF" id="PIRSF005856">
    <property type="entry name" value="Rad51"/>
    <property type="match status" value="1"/>
</dbReference>
<dbReference type="SMART" id="SM00382">
    <property type="entry name" value="AAA"/>
    <property type="match status" value="1"/>
</dbReference>
<dbReference type="PANTHER" id="PTHR46487:SF1">
    <property type="entry name" value="DNA REPAIR PROTEIN XRCC3"/>
    <property type="match status" value="1"/>
</dbReference>
<name>A0AAN8WDJ9_9MAGN</name>
<evidence type="ECO:0000256" key="1">
    <source>
        <dbReference type="ARBA" id="ARBA00004123"/>
    </source>
</evidence>
<dbReference type="InterPro" id="IPR020588">
    <property type="entry name" value="RecA_ATP-bd"/>
</dbReference>
<dbReference type="CDD" id="cd19491">
    <property type="entry name" value="XRCC3"/>
    <property type="match status" value="1"/>
</dbReference>
<dbReference type="GO" id="GO:0033065">
    <property type="term" value="C:Rad51C-XRCC3 complex"/>
    <property type="evidence" value="ECO:0007669"/>
    <property type="project" value="TreeGrafter"/>
</dbReference>
<dbReference type="InterPro" id="IPR013632">
    <property type="entry name" value="Rad51_C"/>
</dbReference>
<dbReference type="PANTHER" id="PTHR46487">
    <property type="entry name" value="DNA REPAIR PROTEIN XRCC3"/>
    <property type="match status" value="1"/>
</dbReference>
<keyword evidence="3" id="KW-0227">DNA damage</keyword>
<dbReference type="GO" id="GO:0005657">
    <property type="term" value="C:replication fork"/>
    <property type="evidence" value="ECO:0007669"/>
    <property type="project" value="TreeGrafter"/>
</dbReference>
<feature type="domain" description="RecA family profile 1" evidence="7">
    <location>
        <begin position="52"/>
        <end position="236"/>
    </location>
</feature>
<dbReference type="GO" id="GO:0045003">
    <property type="term" value="P:double-strand break repair via synthesis-dependent strand annealing"/>
    <property type="evidence" value="ECO:0007669"/>
    <property type="project" value="TreeGrafter"/>
</dbReference>
<sequence>MPLFTVSKPIPSLSYTMLNMCTCIVALAGPGDKSSKPVRSHQMQPQNLPLLSPQKCTLGCPILDRSLAGGIPCKSITEIVAESGSGKTQLCLQLLLTAQLPTPLGGLSASALYIHTEFPFPLRRLRQLANSFKSSYSNVFASSSFDPCGLIFVHAVHTADQLFDLLLKLDSVLENPPTESPVKLIVIDSIAALFRSEFENNSGDLKRRSSLFFKIAGKLKLQAERFGLAVVITNQVVDVVTSSEGINGLRIGNLENLYSSGRRVYPALGPSWAHCVNSRLFVSRDEEILADHVRSGEYVCRQTRRQLHVLFAPHLPVSSCSFMITRDGVVGVER</sequence>
<keyword evidence="6" id="KW-0539">Nucleus</keyword>
<dbReference type="GO" id="GO:0000722">
    <property type="term" value="P:telomere maintenance via recombination"/>
    <property type="evidence" value="ECO:0007669"/>
    <property type="project" value="TreeGrafter"/>
</dbReference>
<comment type="subcellular location">
    <subcellularLocation>
        <location evidence="1">Nucleus</location>
    </subcellularLocation>
</comment>
<evidence type="ECO:0000313" key="9">
    <source>
        <dbReference type="Proteomes" id="UP001370490"/>
    </source>
</evidence>
<dbReference type="EMBL" id="JBAMMX010000003">
    <property type="protein sequence ID" value="KAK6944563.1"/>
    <property type="molecule type" value="Genomic_DNA"/>
</dbReference>
<dbReference type="InterPro" id="IPR027417">
    <property type="entry name" value="P-loop_NTPase"/>
</dbReference>
<proteinExistence type="predicted"/>
<dbReference type="GO" id="GO:0071140">
    <property type="term" value="P:resolution of mitotic recombination intermediates"/>
    <property type="evidence" value="ECO:0007669"/>
    <property type="project" value="TreeGrafter"/>
</dbReference>
<evidence type="ECO:0000256" key="5">
    <source>
        <dbReference type="ARBA" id="ARBA00023204"/>
    </source>
</evidence>
<keyword evidence="4" id="KW-0067">ATP-binding</keyword>
<evidence type="ECO:0000256" key="4">
    <source>
        <dbReference type="ARBA" id="ARBA00022840"/>
    </source>
</evidence>
<evidence type="ECO:0000313" key="8">
    <source>
        <dbReference type="EMBL" id="KAK6944563.1"/>
    </source>
</evidence>
<reference evidence="8 9" key="1">
    <citation type="submission" date="2023-12" db="EMBL/GenBank/DDBJ databases">
        <title>A high-quality genome assembly for Dillenia turbinata (Dilleniales).</title>
        <authorList>
            <person name="Chanderbali A."/>
        </authorList>
    </citation>
    <scope>NUCLEOTIDE SEQUENCE [LARGE SCALE GENOMIC DNA]</scope>
    <source>
        <strain evidence="8">LSX21</strain>
        <tissue evidence="8">Leaf</tissue>
    </source>
</reference>
<dbReference type="Proteomes" id="UP001370490">
    <property type="component" value="Unassembled WGS sequence"/>
</dbReference>
<dbReference type="PROSITE" id="PS50162">
    <property type="entry name" value="RECA_2"/>
    <property type="match status" value="1"/>
</dbReference>
<gene>
    <name evidence="8" type="ORF">RJ641_025665</name>
</gene>
<evidence type="ECO:0000256" key="6">
    <source>
        <dbReference type="ARBA" id="ARBA00023242"/>
    </source>
</evidence>
<keyword evidence="2" id="KW-0547">Nucleotide-binding</keyword>
<dbReference type="Gene3D" id="3.40.50.300">
    <property type="entry name" value="P-loop containing nucleotide triphosphate hydrolases"/>
    <property type="match status" value="1"/>
</dbReference>
<accession>A0AAN8WDJ9</accession>
<dbReference type="InterPro" id="IPR047348">
    <property type="entry name" value="XRCC3-like_C"/>
</dbReference>
<dbReference type="GO" id="GO:0000400">
    <property type="term" value="F:four-way junction DNA binding"/>
    <property type="evidence" value="ECO:0007669"/>
    <property type="project" value="TreeGrafter"/>
</dbReference>
<evidence type="ECO:0000259" key="7">
    <source>
        <dbReference type="PROSITE" id="PS50162"/>
    </source>
</evidence>
<dbReference type="AlphaFoldDB" id="A0AAN8WDJ9"/>
<dbReference type="GO" id="GO:0140664">
    <property type="term" value="F:ATP-dependent DNA damage sensor activity"/>
    <property type="evidence" value="ECO:0007669"/>
    <property type="project" value="InterPro"/>
</dbReference>
<evidence type="ECO:0000256" key="3">
    <source>
        <dbReference type="ARBA" id="ARBA00022763"/>
    </source>
</evidence>
<organism evidence="8 9">
    <name type="scientific">Dillenia turbinata</name>
    <dbReference type="NCBI Taxonomy" id="194707"/>
    <lineage>
        <taxon>Eukaryota</taxon>
        <taxon>Viridiplantae</taxon>
        <taxon>Streptophyta</taxon>
        <taxon>Embryophyta</taxon>
        <taxon>Tracheophyta</taxon>
        <taxon>Spermatophyta</taxon>
        <taxon>Magnoliopsida</taxon>
        <taxon>eudicotyledons</taxon>
        <taxon>Gunneridae</taxon>
        <taxon>Pentapetalae</taxon>
        <taxon>Dilleniales</taxon>
        <taxon>Dilleniaceae</taxon>
        <taxon>Dillenia</taxon>
    </lineage>
</organism>
<dbReference type="SUPFAM" id="SSF52540">
    <property type="entry name" value="P-loop containing nucleoside triphosphate hydrolases"/>
    <property type="match status" value="1"/>
</dbReference>
<dbReference type="GO" id="GO:0090656">
    <property type="term" value="P:t-circle formation"/>
    <property type="evidence" value="ECO:0007669"/>
    <property type="project" value="TreeGrafter"/>
</dbReference>
<comment type="caution">
    <text evidence="8">The sequence shown here is derived from an EMBL/GenBank/DDBJ whole genome shotgun (WGS) entry which is preliminary data.</text>
</comment>
<dbReference type="InterPro" id="IPR016467">
    <property type="entry name" value="DNA_recomb/repair_RecA-like"/>
</dbReference>
<dbReference type="Pfam" id="PF08423">
    <property type="entry name" value="Rad51"/>
    <property type="match status" value="1"/>
</dbReference>
<keyword evidence="5" id="KW-0234">DNA repair</keyword>
<keyword evidence="9" id="KW-1185">Reference proteome</keyword>
<protein>
    <submittedName>
        <fullName evidence="8">DNA recombination and repair protein Rad51-like, C-terminal</fullName>
    </submittedName>
</protein>